<accession>A0AAV4D080</accession>
<feature type="domain" description="C-type lectin" evidence="1">
    <location>
        <begin position="292"/>
        <end position="353"/>
    </location>
</feature>
<organism evidence="2 3">
    <name type="scientific">Plakobranchus ocellatus</name>
    <dbReference type="NCBI Taxonomy" id="259542"/>
    <lineage>
        <taxon>Eukaryota</taxon>
        <taxon>Metazoa</taxon>
        <taxon>Spiralia</taxon>
        <taxon>Lophotrochozoa</taxon>
        <taxon>Mollusca</taxon>
        <taxon>Gastropoda</taxon>
        <taxon>Heterobranchia</taxon>
        <taxon>Euthyneura</taxon>
        <taxon>Panpulmonata</taxon>
        <taxon>Sacoglossa</taxon>
        <taxon>Placobranchoidea</taxon>
        <taxon>Plakobranchidae</taxon>
        <taxon>Plakobranchus</taxon>
    </lineage>
</organism>
<reference evidence="2 3" key="1">
    <citation type="journal article" date="2021" name="Elife">
        <title>Chloroplast acquisition without the gene transfer in kleptoplastic sea slugs, Plakobranchus ocellatus.</title>
        <authorList>
            <person name="Maeda T."/>
            <person name="Takahashi S."/>
            <person name="Yoshida T."/>
            <person name="Shimamura S."/>
            <person name="Takaki Y."/>
            <person name="Nagai Y."/>
            <person name="Toyoda A."/>
            <person name="Suzuki Y."/>
            <person name="Arimoto A."/>
            <person name="Ishii H."/>
            <person name="Satoh N."/>
            <person name="Nishiyama T."/>
            <person name="Hasebe M."/>
            <person name="Maruyama T."/>
            <person name="Minagawa J."/>
            <person name="Obokata J."/>
            <person name="Shigenobu S."/>
        </authorList>
    </citation>
    <scope>NUCLEOTIDE SEQUENCE [LARGE SCALE GENOMIC DNA]</scope>
</reference>
<dbReference type="PROSITE" id="PS50041">
    <property type="entry name" value="C_TYPE_LECTIN_2"/>
    <property type="match status" value="1"/>
</dbReference>
<evidence type="ECO:0000259" key="1">
    <source>
        <dbReference type="PROSITE" id="PS50041"/>
    </source>
</evidence>
<dbReference type="InterPro" id="IPR016186">
    <property type="entry name" value="C-type_lectin-like/link_sf"/>
</dbReference>
<dbReference type="Proteomes" id="UP000735302">
    <property type="component" value="Unassembled WGS sequence"/>
</dbReference>
<feature type="non-terminal residue" evidence="2">
    <location>
        <position position="361"/>
    </location>
</feature>
<gene>
    <name evidence="2" type="ORF">PoB_006406400</name>
</gene>
<dbReference type="AlphaFoldDB" id="A0AAV4D080"/>
<proteinExistence type="predicted"/>
<evidence type="ECO:0000313" key="2">
    <source>
        <dbReference type="EMBL" id="GFO37559.1"/>
    </source>
</evidence>
<sequence length="361" mass="40672">MLWCVETLTDSSTESRKLLALNIYRLADQTTQKGKIWNQLATVMQDSPQTDTVSNARHVSAELFHTKGELKVELTRPEECQSTQYSCVAEMVDKQGHVTLKKSVLGGRIGSDAALRLDNVEVTKFIPSYNLVSALEEIDYHNAGGRLDEKLDDFYAKIMDKIEKDAGEKIAKVTNLVARLQTSLGNQVESVATKFENLIDLNNKLATEVGSLSNACMSKIPAPVDEYFDVLGTGRKEWRLAFKGVAYNNVPIYPAYIHGTGIPSEVEDGCKQFNYSLPCANHYRNKDALENWQNVDEVLFAIYVKGQMSGYFRWDAGQPKQPTIAKANRCVYIATNSYWRLTWCHEFKDYVCQTSNLAITY</sequence>
<evidence type="ECO:0000313" key="3">
    <source>
        <dbReference type="Proteomes" id="UP000735302"/>
    </source>
</evidence>
<dbReference type="InterPro" id="IPR001304">
    <property type="entry name" value="C-type_lectin-like"/>
</dbReference>
<dbReference type="EMBL" id="BLXT01007262">
    <property type="protein sequence ID" value="GFO37559.1"/>
    <property type="molecule type" value="Genomic_DNA"/>
</dbReference>
<protein>
    <recommendedName>
        <fullName evidence="1">C-type lectin domain-containing protein</fullName>
    </recommendedName>
</protein>
<comment type="caution">
    <text evidence="2">The sequence shown here is derived from an EMBL/GenBank/DDBJ whole genome shotgun (WGS) entry which is preliminary data.</text>
</comment>
<dbReference type="Gene3D" id="3.10.100.10">
    <property type="entry name" value="Mannose-Binding Protein A, subunit A"/>
    <property type="match status" value="1"/>
</dbReference>
<name>A0AAV4D080_9GAST</name>
<dbReference type="SUPFAM" id="SSF56436">
    <property type="entry name" value="C-type lectin-like"/>
    <property type="match status" value="1"/>
</dbReference>
<keyword evidence="3" id="KW-1185">Reference proteome</keyword>
<dbReference type="InterPro" id="IPR016187">
    <property type="entry name" value="CTDL_fold"/>
</dbReference>